<evidence type="ECO:0000313" key="2">
    <source>
        <dbReference type="EMBL" id="GJN87192.1"/>
    </source>
</evidence>
<feature type="region of interest" description="Disordered" evidence="1">
    <location>
        <begin position="459"/>
        <end position="845"/>
    </location>
</feature>
<feature type="compositionally biased region" description="Low complexity" evidence="1">
    <location>
        <begin position="627"/>
        <end position="636"/>
    </location>
</feature>
<evidence type="ECO:0008006" key="4">
    <source>
        <dbReference type="Google" id="ProtNLM"/>
    </source>
</evidence>
<name>A0AAV5GCX7_9BASI</name>
<keyword evidence="3" id="KW-1185">Reference proteome</keyword>
<proteinExistence type="predicted"/>
<dbReference type="PANTHER" id="PTHR12162:SF0">
    <property type="entry name" value="NIBRIN"/>
    <property type="match status" value="1"/>
</dbReference>
<feature type="compositionally biased region" description="Basic residues" evidence="1">
    <location>
        <begin position="952"/>
        <end position="962"/>
    </location>
</feature>
<dbReference type="PANTHER" id="PTHR12162">
    <property type="entry name" value="NIBRIN-RELATED"/>
    <property type="match status" value="1"/>
</dbReference>
<dbReference type="GO" id="GO:0007095">
    <property type="term" value="P:mitotic G2 DNA damage checkpoint signaling"/>
    <property type="evidence" value="ECO:0007669"/>
    <property type="project" value="InterPro"/>
</dbReference>
<organism evidence="2 3">
    <name type="scientific">Rhodotorula paludigena</name>
    <dbReference type="NCBI Taxonomy" id="86838"/>
    <lineage>
        <taxon>Eukaryota</taxon>
        <taxon>Fungi</taxon>
        <taxon>Dikarya</taxon>
        <taxon>Basidiomycota</taxon>
        <taxon>Pucciniomycotina</taxon>
        <taxon>Microbotryomycetes</taxon>
        <taxon>Sporidiobolales</taxon>
        <taxon>Sporidiobolaceae</taxon>
        <taxon>Rhodotorula</taxon>
    </lineage>
</organism>
<feature type="compositionally biased region" description="Low complexity" evidence="1">
    <location>
        <begin position="770"/>
        <end position="784"/>
    </location>
</feature>
<dbReference type="InterPro" id="IPR040227">
    <property type="entry name" value="Nibrin-rel"/>
</dbReference>
<sequence length="1143" mass="123006">MVWVVEGSLNSAQGDAPDAVPHPSSHYLRPARLYRVGRAGGVRAPPKAGQTKPGPASKAKPYDFRIASLSVPKDGLAVFETGGDDWDSIDRPDSPSNLDPYRLTVSLHKKFTLDRAGETIELASGVEGVEVCDGDEFRERSKGYRFTFRWKPINLCFATATTAQKKEHAVAAKSLGIKVAYREFRAHHTHWIAKSVSPSASAVLAAMRLTPIVSPAWFASLSALGAPPPFPSEVPGPRPVIEEGEDATAYERRVTRWEKDLLELEPDVGADSERHWGHCALELDWEGTWPAEARDAYLPAPWEGHEPRLWRRDERRKMLFKGVLVVAFQGEEEADETQSSLVTLGGGSYFACTLLHDSVLSSLATSLVSAIDTFKKAQGARVADAPSRVVVLPPADAYKILTGDEPDEERDERMEQQVALVRELQRLLGLGKVCNPDGHELAEAIYKVDTAPLFAAEQAESGGGGASTSRAARTQGSVSTQFTQATPPFPTGGVPGTHPDSGMPAPQQAEAGPSGMAVAQEDTGEESAPSQPRKLVRRARTGRNAVESLLGDLEPEPSTSASAGAASSSARPITQRARRASGDDSLGTSAGGVGGTLGSTQDPAGGAMDVDAPAAAPSTTTRRRRAGAAGRSAVDALLEADSPEKGGDAGDEGGTQSMHEGLMKTGKTRAERMAAIEEADRRLALEEREAAEKEREKAGKGKGRARDQDEDEDGAGAGRRKKREKSVAFSDPGDEDDQDGPPARKRSSKKSGDAPVSNLKKRIRAASREPSAGPAGRARSSSSSSEDESARASRKKAKTAAAAPPSPPAPPKNKKEAAAQKKAEKEAREREQAKLLQVKPTKRKGAEVDQAFNDDFNALKIVRPVLKAMPVREKHRMNWNEEDSDVERDRLIEADHERLAAGDESDGDMDPDNWRRPTQAMFVIRTLDVERKERPAPRTDDNIDERWAGRPNFKKFRPKNSKTPREPLAKRPQIELVLPEAVDFGLGPGYNDRKGTAFSQVQAADDEDDEDEMFAAMTSTKGQSKLDFFKSKKPAASSSKAKAKTPAKAKGKSKSKQIVSDSDDSDDLGSSHTLRDDDMDVDELEDDPPPARAGKKAAPAKRSAATRKPAVATIMIDESSSESDSGLTFKGFGKKGATGRARR</sequence>
<feature type="compositionally biased region" description="Low complexity" evidence="1">
    <location>
        <begin position="1100"/>
        <end position="1110"/>
    </location>
</feature>
<dbReference type="GO" id="GO:0000724">
    <property type="term" value="P:double-strand break repair via homologous recombination"/>
    <property type="evidence" value="ECO:0007669"/>
    <property type="project" value="TreeGrafter"/>
</dbReference>
<feature type="region of interest" description="Disordered" evidence="1">
    <location>
        <begin position="898"/>
        <end position="917"/>
    </location>
</feature>
<dbReference type="EMBL" id="BQKY01000001">
    <property type="protein sequence ID" value="GJN87192.1"/>
    <property type="molecule type" value="Genomic_DNA"/>
</dbReference>
<feature type="compositionally biased region" description="Low complexity" evidence="1">
    <location>
        <begin position="467"/>
        <end position="486"/>
    </location>
</feature>
<feature type="compositionally biased region" description="Low complexity" evidence="1">
    <location>
        <begin position="610"/>
        <end position="620"/>
    </location>
</feature>
<comment type="caution">
    <text evidence="2">The sequence shown here is derived from an EMBL/GenBank/DDBJ whole genome shotgun (WGS) entry which is preliminary data.</text>
</comment>
<feature type="region of interest" description="Disordered" evidence="1">
    <location>
        <begin position="984"/>
        <end position="1143"/>
    </location>
</feature>
<feature type="compositionally biased region" description="Basic and acidic residues" evidence="1">
    <location>
        <begin position="813"/>
        <end position="833"/>
    </location>
</feature>
<feature type="compositionally biased region" description="Low complexity" evidence="1">
    <location>
        <begin position="1122"/>
        <end position="1131"/>
    </location>
</feature>
<dbReference type="AlphaFoldDB" id="A0AAV5GCX7"/>
<feature type="region of interest" description="Disordered" evidence="1">
    <location>
        <begin position="40"/>
        <end position="60"/>
    </location>
</feature>
<gene>
    <name evidence="2" type="ORF">Rhopal_000137-T1</name>
</gene>
<feature type="region of interest" description="Disordered" evidence="1">
    <location>
        <begin position="925"/>
        <end position="972"/>
    </location>
</feature>
<reference evidence="2 3" key="1">
    <citation type="submission" date="2021-12" db="EMBL/GenBank/DDBJ databases">
        <title>High titer production of polyol ester of fatty acids by Rhodotorula paludigena BS15 towards product separation-free biomass refinery.</title>
        <authorList>
            <person name="Mano J."/>
            <person name="Ono H."/>
            <person name="Tanaka T."/>
            <person name="Naito K."/>
            <person name="Sushida H."/>
            <person name="Ike M."/>
            <person name="Tokuyasu K."/>
            <person name="Kitaoka M."/>
        </authorList>
    </citation>
    <scope>NUCLEOTIDE SEQUENCE [LARGE SCALE GENOMIC DNA]</scope>
    <source>
        <strain evidence="2 3">BS15</strain>
    </source>
</reference>
<dbReference type="Proteomes" id="UP001342314">
    <property type="component" value="Unassembled WGS sequence"/>
</dbReference>
<protein>
    <recommendedName>
        <fullName evidence="4">BRCT domain-containing protein</fullName>
    </recommendedName>
</protein>
<feature type="compositionally biased region" description="Acidic residues" evidence="1">
    <location>
        <begin position="1077"/>
        <end position="1088"/>
    </location>
</feature>
<feature type="compositionally biased region" description="Basic residues" evidence="1">
    <location>
        <begin position="1041"/>
        <end position="1055"/>
    </location>
</feature>
<evidence type="ECO:0000313" key="3">
    <source>
        <dbReference type="Proteomes" id="UP001342314"/>
    </source>
</evidence>
<evidence type="ECO:0000256" key="1">
    <source>
        <dbReference type="SAM" id="MobiDB-lite"/>
    </source>
</evidence>
<feature type="compositionally biased region" description="Low complexity" evidence="1">
    <location>
        <begin position="560"/>
        <end position="570"/>
    </location>
</feature>
<dbReference type="GO" id="GO:0030870">
    <property type="term" value="C:Mre11 complex"/>
    <property type="evidence" value="ECO:0007669"/>
    <property type="project" value="InterPro"/>
</dbReference>
<feature type="compositionally biased region" description="Basic and acidic residues" evidence="1">
    <location>
        <begin position="668"/>
        <end position="707"/>
    </location>
</feature>
<feature type="compositionally biased region" description="Basic and acidic residues" evidence="1">
    <location>
        <begin position="927"/>
        <end position="948"/>
    </location>
</feature>
<dbReference type="GO" id="GO:0003684">
    <property type="term" value="F:damaged DNA binding"/>
    <property type="evidence" value="ECO:0007669"/>
    <property type="project" value="TreeGrafter"/>
</dbReference>
<feature type="compositionally biased region" description="Basic and acidic residues" evidence="1">
    <location>
        <begin position="963"/>
        <end position="972"/>
    </location>
</feature>
<accession>A0AAV5GCX7</accession>
<feature type="compositionally biased region" description="Acidic residues" evidence="1">
    <location>
        <begin position="1004"/>
        <end position="1013"/>
    </location>
</feature>